<dbReference type="CDD" id="cd09898">
    <property type="entry name" value="H3TH_53EXO"/>
    <property type="match status" value="1"/>
</dbReference>
<dbReference type="PROSITE" id="PS00447">
    <property type="entry name" value="DNA_POLYMERASE_A"/>
    <property type="match status" value="1"/>
</dbReference>
<feature type="domain" description="DNA-directed DNA polymerase family A palm" evidence="19">
    <location>
        <begin position="640"/>
        <end position="847"/>
    </location>
</feature>
<keyword evidence="7" id="KW-0540">Nuclease</keyword>
<feature type="domain" description="5'-3' exonuclease" evidence="18">
    <location>
        <begin position="4"/>
        <end position="262"/>
    </location>
</feature>
<evidence type="ECO:0000256" key="3">
    <source>
        <dbReference type="ARBA" id="ARBA00020311"/>
    </source>
</evidence>
<evidence type="ECO:0000256" key="13">
    <source>
        <dbReference type="ARBA" id="ARBA00023204"/>
    </source>
</evidence>
<dbReference type="GO" id="GO:0008409">
    <property type="term" value="F:5'-3' exonuclease activity"/>
    <property type="evidence" value="ECO:0007669"/>
    <property type="project" value="InterPro"/>
</dbReference>
<dbReference type="InterPro" id="IPR008918">
    <property type="entry name" value="HhH2"/>
</dbReference>
<comment type="subunit">
    <text evidence="16">Single-chain monomer with multiple functions.</text>
</comment>
<dbReference type="SUPFAM" id="SSF88723">
    <property type="entry name" value="PIN domain-like"/>
    <property type="match status" value="1"/>
</dbReference>
<dbReference type="InterPro" id="IPR020045">
    <property type="entry name" value="DNA_polI_H3TH"/>
</dbReference>
<dbReference type="NCBIfam" id="NF004397">
    <property type="entry name" value="PRK05755.1"/>
    <property type="match status" value="1"/>
</dbReference>
<comment type="catalytic activity">
    <reaction evidence="14 16">
        <text>DNA(n) + a 2'-deoxyribonucleoside 5'-triphosphate = DNA(n+1) + diphosphate</text>
        <dbReference type="Rhea" id="RHEA:22508"/>
        <dbReference type="Rhea" id="RHEA-COMP:17339"/>
        <dbReference type="Rhea" id="RHEA-COMP:17340"/>
        <dbReference type="ChEBI" id="CHEBI:33019"/>
        <dbReference type="ChEBI" id="CHEBI:61560"/>
        <dbReference type="ChEBI" id="CHEBI:173112"/>
        <dbReference type="EC" id="2.7.7.7"/>
    </reaction>
</comment>
<evidence type="ECO:0000259" key="19">
    <source>
        <dbReference type="SMART" id="SM00482"/>
    </source>
</evidence>
<dbReference type="InterPro" id="IPR012337">
    <property type="entry name" value="RNaseH-like_sf"/>
</dbReference>
<dbReference type="Pfam" id="PF01367">
    <property type="entry name" value="5_3_exonuc"/>
    <property type="match status" value="1"/>
</dbReference>
<organism evidence="20 21">
    <name type="scientific">Desulforamulus putei DSM 12395</name>
    <dbReference type="NCBI Taxonomy" id="1121429"/>
    <lineage>
        <taxon>Bacteria</taxon>
        <taxon>Bacillati</taxon>
        <taxon>Bacillota</taxon>
        <taxon>Clostridia</taxon>
        <taxon>Eubacteriales</taxon>
        <taxon>Peptococcaceae</taxon>
        <taxon>Desulforamulus</taxon>
    </lineage>
</organism>
<evidence type="ECO:0000256" key="12">
    <source>
        <dbReference type="ARBA" id="ARBA00023125"/>
    </source>
</evidence>
<dbReference type="CDD" id="cd09859">
    <property type="entry name" value="PIN_53EXO"/>
    <property type="match status" value="1"/>
</dbReference>
<dbReference type="InterPro" id="IPR002421">
    <property type="entry name" value="5-3_exonuclease"/>
</dbReference>
<evidence type="ECO:0000259" key="18">
    <source>
        <dbReference type="SMART" id="SM00475"/>
    </source>
</evidence>
<dbReference type="EC" id="2.7.7.7" evidence="2 15"/>
<evidence type="ECO:0000256" key="16">
    <source>
        <dbReference type="RuleBase" id="RU004460"/>
    </source>
</evidence>
<dbReference type="Gene3D" id="3.40.50.1010">
    <property type="entry name" value="5'-nuclease"/>
    <property type="match status" value="1"/>
</dbReference>
<dbReference type="InterPro" id="IPR019760">
    <property type="entry name" value="DNA-dir_DNA_pol_A_CS"/>
</dbReference>
<dbReference type="InterPro" id="IPR036279">
    <property type="entry name" value="5-3_exonuclease_C_sf"/>
</dbReference>
<keyword evidence="10" id="KW-0269">Exonuclease</keyword>
<evidence type="ECO:0000256" key="11">
    <source>
        <dbReference type="ARBA" id="ARBA00022932"/>
    </source>
</evidence>
<dbReference type="InterPro" id="IPR020046">
    <property type="entry name" value="5-3_exonucl_a-hlix_arch_N"/>
</dbReference>
<protein>
    <recommendedName>
        <fullName evidence="3 15">DNA polymerase I</fullName>
        <ecNumber evidence="2 15">2.7.7.7</ecNumber>
    </recommendedName>
</protein>
<keyword evidence="11 16" id="KW-0239">DNA-directed DNA polymerase</keyword>
<dbReference type="SUPFAM" id="SSF47807">
    <property type="entry name" value="5' to 3' exonuclease, C-terminal subdomain"/>
    <property type="match status" value="1"/>
</dbReference>
<dbReference type="SUPFAM" id="SSF56672">
    <property type="entry name" value="DNA/RNA polymerases"/>
    <property type="match status" value="1"/>
</dbReference>
<feature type="domain" description="3'-5' exonuclease" evidence="17">
    <location>
        <begin position="316"/>
        <end position="473"/>
    </location>
</feature>
<evidence type="ECO:0000259" key="17">
    <source>
        <dbReference type="SMART" id="SM00474"/>
    </source>
</evidence>
<keyword evidence="13 16" id="KW-0234">DNA repair</keyword>
<dbReference type="InterPro" id="IPR043502">
    <property type="entry name" value="DNA/RNA_pol_sf"/>
</dbReference>
<dbReference type="STRING" id="1121429.SAMN02745133_00134"/>
<evidence type="ECO:0000313" key="21">
    <source>
        <dbReference type="Proteomes" id="UP000184148"/>
    </source>
</evidence>
<evidence type="ECO:0000256" key="10">
    <source>
        <dbReference type="ARBA" id="ARBA00022839"/>
    </source>
</evidence>
<dbReference type="Gene3D" id="1.10.150.20">
    <property type="entry name" value="5' to 3' exonuclease, C-terminal subdomain"/>
    <property type="match status" value="2"/>
</dbReference>
<dbReference type="SMART" id="SM00475">
    <property type="entry name" value="53EXOc"/>
    <property type="match status" value="1"/>
</dbReference>
<dbReference type="SUPFAM" id="SSF53098">
    <property type="entry name" value="Ribonuclease H-like"/>
    <property type="match status" value="1"/>
</dbReference>
<evidence type="ECO:0000256" key="2">
    <source>
        <dbReference type="ARBA" id="ARBA00012417"/>
    </source>
</evidence>
<evidence type="ECO:0000256" key="8">
    <source>
        <dbReference type="ARBA" id="ARBA00022763"/>
    </source>
</evidence>
<comment type="similarity">
    <text evidence="1 16">Belongs to the DNA polymerase type-A family.</text>
</comment>
<evidence type="ECO:0000256" key="15">
    <source>
        <dbReference type="NCBIfam" id="TIGR00593"/>
    </source>
</evidence>
<dbReference type="InterPro" id="IPR002298">
    <property type="entry name" value="DNA_polymerase_A"/>
</dbReference>
<dbReference type="InterPro" id="IPR036397">
    <property type="entry name" value="RNaseH_sf"/>
</dbReference>
<accession>A0A1M4SIH4</accession>
<dbReference type="InterPro" id="IPR002562">
    <property type="entry name" value="3'-5'_exonuclease_dom"/>
</dbReference>
<dbReference type="CDD" id="cd06140">
    <property type="entry name" value="DNA_polA_I_Bacillus_like_exo"/>
    <property type="match status" value="1"/>
</dbReference>
<dbReference type="GO" id="GO:0003887">
    <property type="term" value="F:DNA-directed DNA polymerase activity"/>
    <property type="evidence" value="ECO:0007669"/>
    <property type="project" value="UniProtKB-UniRule"/>
</dbReference>
<dbReference type="Gene3D" id="3.30.420.10">
    <property type="entry name" value="Ribonuclease H-like superfamily/Ribonuclease H"/>
    <property type="match status" value="1"/>
</dbReference>
<dbReference type="GO" id="GO:0008408">
    <property type="term" value="F:3'-5' exonuclease activity"/>
    <property type="evidence" value="ECO:0007669"/>
    <property type="project" value="InterPro"/>
</dbReference>
<dbReference type="FunFam" id="1.10.150.20:FF:000003">
    <property type="entry name" value="DNA polymerase I"/>
    <property type="match status" value="1"/>
</dbReference>
<keyword evidence="12 16" id="KW-0238">DNA-binding</keyword>
<dbReference type="Proteomes" id="UP000184148">
    <property type="component" value="Unassembled WGS sequence"/>
</dbReference>
<evidence type="ECO:0000256" key="1">
    <source>
        <dbReference type="ARBA" id="ARBA00007705"/>
    </source>
</evidence>
<evidence type="ECO:0000313" key="20">
    <source>
        <dbReference type="EMBL" id="SHE32033.1"/>
    </source>
</evidence>
<dbReference type="SMART" id="SM00482">
    <property type="entry name" value="POLAc"/>
    <property type="match status" value="1"/>
</dbReference>
<dbReference type="InterPro" id="IPR029060">
    <property type="entry name" value="PIN-like_dom_sf"/>
</dbReference>
<keyword evidence="8 16" id="KW-0227">DNA damage</keyword>
<dbReference type="Pfam" id="PF22619">
    <property type="entry name" value="DNA_polI_exo1"/>
    <property type="match status" value="1"/>
</dbReference>
<keyword evidence="6 16" id="KW-0235">DNA replication</keyword>
<evidence type="ECO:0000256" key="6">
    <source>
        <dbReference type="ARBA" id="ARBA00022705"/>
    </source>
</evidence>
<evidence type="ECO:0000256" key="9">
    <source>
        <dbReference type="ARBA" id="ARBA00022801"/>
    </source>
</evidence>
<evidence type="ECO:0000256" key="4">
    <source>
        <dbReference type="ARBA" id="ARBA00022679"/>
    </source>
</evidence>
<dbReference type="InterPro" id="IPR054690">
    <property type="entry name" value="DNA_polI_exonuclease"/>
</dbReference>
<dbReference type="CDD" id="cd08637">
    <property type="entry name" value="DNA_pol_A_pol_I_C"/>
    <property type="match status" value="1"/>
</dbReference>
<dbReference type="PRINTS" id="PR00868">
    <property type="entry name" value="DNAPOLI"/>
</dbReference>
<dbReference type="GO" id="GO:0003677">
    <property type="term" value="F:DNA binding"/>
    <property type="evidence" value="ECO:0007669"/>
    <property type="project" value="UniProtKB-UniRule"/>
</dbReference>
<dbReference type="Gene3D" id="1.20.1060.10">
    <property type="entry name" value="Taq DNA Polymerase, Chain T, domain 4"/>
    <property type="match status" value="1"/>
</dbReference>
<dbReference type="Pfam" id="PF02739">
    <property type="entry name" value="5_3_exonuc_N"/>
    <property type="match status" value="1"/>
</dbReference>
<sequence length="885" mass="98963">MSLDTLIVIDGNSLIHRAFHAIPLLSNSQGVITNAVYGFTNMILKVLKEQDPGLVAVAFDKGKVTFRHQDFADYKGTRKATPDELRPQFILAKEILKAMRIPYFELEGYEADDLIGTIVNQAEASGLNILILTGDRDALQLVSPKTRVMLTRKGITEIELFDEGKVWDRFGVTPGQIVDLKGLQGDPSDNIPGVPGIGEKTAVALLKDYGSVEGIIEKIEHLPPRFQKLLRGKEDQAILSKKLATIIRDVPMELDLSQCSWRGPDHQRLLEIFKELEFKSLIKQLTSEQGTAKSSREGKKKFESDLPPLETYQAGYQTVTSQEDFDEVLVQASHAGRAAVFLDGVRGKGIRAVYLAVPGQDVYLLTVKPGDDSSHGSLSALKALCENEAIKKYFHDAKDAIWLLHHHGIKLQGLAFDTMVAAYLLNPAASHYDLTDIALEHLGIVLPPEGETAMAARAEAILRLTEELFKKLVQREEDRLFIEVELPLVAVLAEMEMAGVAVDKQELKEISAELHHSTEALAAKIHELAGENFNINSPKQLGQILFDKLKLPVYKKTRTGYSTDAEVLEKLAEEHEIVDLLLQYRQMAKLKSTYADGLAALVDPQTGCLHSTFHQTVTATGRLSSAEPNLQNIPIRLASGRRIRKVFIPRQKGNLILTADYSQIELRILAHMSQDKSFLDAFRQGQDIHTRTASEVFGVPLDQVTPEMRNRAKAVNFGIVYGISDFGLARDLKVSRQEAKSYIENFFARCPGVRHYIDRVIREARERGYVTTLLNRRRYLPELFSKNFNIRNFGERAAMNTPIQGSAADIIKLAMVKISKELKERDFATQMVLQVHDELIFDAPEAEIEPLIVLVRDCMQNALTLDVPLVVDIKLGPNWYETKPI</sequence>
<dbReference type="EMBL" id="FQUY01000001">
    <property type="protein sequence ID" value="SHE32033.1"/>
    <property type="molecule type" value="Genomic_DNA"/>
</dbReference>
<reference evidence="21" key="1">
    <citation type="submission" date="2016-11" db="EMBL/GenBank/DDBJ databases">
        <authorList>
            <person name="Varghese N."/>
            <person name="Submissions S."/>
        </authorList>
    </citation>
    <scope>NUCLEOTIDE SEQUENCE [LARGE SCALE GENOMIC DNA]</scope>
    <source>
        <strain evidence="21">DSM 12395</strain>
    </source>
</reference>
<dbReference type="SMART" id="SM00279">
    <property type="entry name" value="HhH2"/>
    <property type="match status" value="1"/>
</dbReference>
<dbReference type="FunFam" id="1.20.1060.10:FF:000001">
    <property type="entry name" value="DNA polymerase I"/>
    <property type="match status" value="1"/>
</dbReference>
<dbReference type="Gene3D" id="3.30.70.370">
    <property type="match status" value="1"/>
</dbReference>
<evidence type="ECO:0000256" key="5">
    <source>
        <dbReference type="ARBA" id="ARBA00022695"/>
    </source>
</evidence>
<proteinExistence type="inferred from homology"/>
<keyword evidence="9" id="KW-0378">Hydrolase</keyword>
<keyword evidence="4 16" id="KW-0808">Transferase</keyword>
<evidence type="ECO:0000256" key="14">
    <source>
        <dbReference type="ARBA" id="ARBA00049244"/>
    </source>
</evidence>
<dbReference type="FunFam" id="3.40.50.1010:FF:000001">
    <property type="entry name" value="DNA polymerase I"/>
    <property type="match status" value="1"/>
</dbReference>
<dbReference type="SMART" id="SM00474">
    <property type="entry name" value="35EXOc"/>
    <property type="match status" value="1"/>
</dbReference>
<dbReference type="GO" id="GO:0006261">
    <property type="term" value="P:DNA-templated DNA replication"/>
    <property type="evidence" value="ECO:0007669"/>
    <property type="project" value="UniProtKB-UniRule"/>
</dbReference>
<name>A0A1M4SIH4_9FIRM</name>
<dbReference type="OrthoDB" id="9806424at2"/>
<dbReference type="InterPro" id="IPR018320">
    <property type="entry name" value="DNA_polymerase_1"/>
</dbReference>
<dbReference type="InterPro" id="IPR001098">
    <property type="entry name" value="DNA-dir_DNA_pol_A_palm_dom"/>
</dbReference>
<keyword evidence="5 16" id="KW-0548">Nucleotidyltransferase</keyword>
<gene>
    <name evidence="16" type="primary">polA</name>
    <name evidence="20" type="ORF">SAMN02745133_00134</name>
</gene>
<dbReference type="PANTHER" id="PTHR10133">
    <property type="entry name" value="DNA POLYMERASE I"/>
    <property type="match status" value="1"/>
</dbReference>
<dbReference type="AlphaFoldDB" id="A0A1M4SIH4"/>
<dbReference type="GO" id="GO:0006302">
    <property type="term" value="P:double-strand break repair"/>
    <property type="evidence" value="ECO:0007669"/>
    <property type="project" value="TreeGrafter"/>
</dbReference>
<dbReference type="Pfam" id="PF00476">
    <property type="entry name" value="DNA_pol_A"/>
    <property type="match status" value="1"/>
</dbReference>
<dbReference type="FunFam" id="1.10.150.20:FF:000002">
    <property type="entry name" value="DNA polymerase I"/>
    <property type="match status" value="1"/>
</dbReference>
<keyword evidence="21" id="KW-1185">Reference proteome</keyword>
<dbReference type="PANTHER" id="PTHR10133:SF27">
    <property type="entry name" value="DNA POLYMERASE NU"/>
    <property type="match status" value="1"/>
</dbReference>
<evidence type="ECO:0000256" key="7">
    <source>
        <dbReference type="ARBA" id="ARBA00022722"/>
    </source>
</evidence>
<dbReference type="NCBIfam" id="TIGR00593">
    <property type="entry name" value="pola"/>
    <property type="match status" value="1"/>
</dbReference>
<dbReference type="RefSeq" id="WP_073234118.1">
    <property type="nucleotide sequence ID" value="NZ_FQUY01000001.1"/>
</dbReference>